<feature type="domain" description="Tryptophan synthase beta chain-like PALP" evidence="4">
    <location>
        <begin position="73"/>
        <end position="362"/>
    </location>
</feature>
<dbReference type="EMBL" id="DRZI01000058">
    <property type="protein sequence ID" value="HHP81335.1"/>
    <property type="molecule type" value="Genomic_DNA"/>
</dbReference>
<dbReference type="InterPro" id="IPR036390">
    <property type="entry name" value="WH_DNA-bd_sf"/>
</dbReference>
<dbReference type="InterPro" id="IPR036388">
    <property type="entry name" value="WH-like_DNA-bd_sf"/>
</dbReference>
<dbReference type="GO" id="GO:0006567">
    <property type="term" value="P:L-threonine catabolic process"/>
    <property type="evidence" value="ECO:0007669"/>
    <property type="project" value="TreeGrafter"/>
</dbReference>
<gene>
    <name evidence="5" type="ORF">ENM84_01575</name>
</gene>
<protein>
    <submittedName>
        <fullName evidence="5">Pyridoxal-phosphate dependent enzyme</fullName>
    </submittedName>
</protein>
<dbReference type="SUPFAM" id="SSF46785">
    <property type="entry name" value="Winged helix' DNA-binding domain"/>
    <property type="match status" value="1"/>
</dbReference>
<dbReference type="GO" id="GO:0006565">
    <property type="term" value="P:L-serine catabolic process"/>
    <property type="evidence" value="ECO:0007669"/>
    <property type="project" value="TreeGrafter"/>
</dbReference>
<dbReference type="InterPro" id="IPR036052">
    <property type="entry name" value="TrpB-like_PALP_sf"/>
</dbReference>
<evidence type="ECO:0000256" key="2">
    <source>
        <dbReference type="ARBA" id="ARBA00022898"/>
    </source>
</evidence>
<organism evidence="5">
    <name type="scientific">Ignisphaera aggregans</name>
    <dbReference type="NCBI Taxonomy" id="334771"/>
    <lineage>
        <taxon>Archaea</taxon>
        <taxon>Thermoproteota</taxon>
        <taxon>Thermoprotei</taxon>
        <taxon>Desulfurococcales</taxon>
        <taxon>Desulfurococcaceae</taxon>
        <taxon>Ignisphaera</taxon>
    </lineage>
</organism>
<evidence type="ECO:0000259" key="4">
    <source>
        <dbReference type="Pfam" id="PF00291"/>
    </source>
</evidence>
<dbReference type="PANTHER" id="PTHR48078">
    <property type="entry name" value="THREONINE DEHYDRATASE, MITOCHONDRIAL-RELATED"/>
    <property type="match status" value="1"/>
</dbReference>
<reference evidence="5" key="1">
    <citation type="journal article" date="2020" name="mSystems">
        <title>Genome- and Community-Level Interaction Insights into Carbon Utilization and Element Cycling Functions of Hydrothermarchaeota in Hydrothermal Sediment.</title>
        <authorList>
            <person name="Zhou Z."/>
            <person name="Liu Y."/>
            <person name="Xu W."/>
            <person name="Pan J."/>
            <person name="Luo Z.H."/>
            <person name="Li M."/>
        </authorList>
    </citation>
    <scope>NUCLEOTIDE SEQUENCE [LARGE SCALE GENOMIC DNA]</scope>
    <source>
        <strain evidence="5">SpSt-1121</strain>
    </source>
</reference>
<dbReference type="GO" id="GO:0003941">
    <property type="term" value="F:L-serine ammonia-lyase activity"/>
    <property type="evidence" value="ECO:0007669"/>
    <property type="project" value="TreeGrafter"/>
</dbReference>
<accession>A0A7C5TGP0</accession>
<keyword evidence="3" id="KW-0456">Lyase</keyword>
<dbReference type="AlphaFoldDB" id="A0A7C5TGP0"/>
<proteinExistence type="predicted"/>
<evidence type="ECO:0000256" key="3">
    <source>
        <dbReference type="ARBA" id="ARBA00023239"/>
    </source>
</evidence>
<dbReference type="Gene3D" id="3.40.50.1100">
    <property type="match status" value="2"/>
</dbReference>
<dbReference type="InterPro" id="IPR001926">
    <property type="entry name" value="TrpB-like_PALP"/>
</dbReference>
<dbReference type="GO" id="GO:0004794">
    <property type="term" value="F:threonine deaminase activity"/>
    <property type="evidence" value="ECO:0007669"/>
    <property type="project" value="TreeGrafter"/>
</dbReference>
<comment type="caution">
    <text evidence="5">The sequence shown here is derived from an EMBL/GenBank/DDBJ whole genome shotgun (WGS) entry which is preliminary data.</text>
</comment>
<dbReference type="InterPro" id="IPR050147">
    <property type="entry name" value="Ser/Thr_Dehydratase"/>
</dbReference>
<name>A0A7C5TGP0_9CREN</name>
<dbReference type="GO" id="GO:0009097">
    <property type="term" value="P:isoleucine biosynthetic process"/>
    <property type="evidence" value="ECO:0007669"/>
    <property type="project" value="TreeGrafter"/>
</dbReference>
<evidence type="ECO:0000313" key="5">
    <source>
        <dbReference type="EMBL" id="HHP81335.1"/>
    </source>
</evidence>
<evidence type="ECO:0000256" key="1">
    <source>
        <dbReference type="ARBA" id="ARBA00001933"/>
    </source>
</evidence>
<dbReference type="Gene3D" id="1.10.10.10">
    <property type="entry name" value="Winged helix-like DNA-binding domain superfamily/Winged helix DNA-binding domain"/>
    <property type="match status" value="1"/>
</dbReference>
<dbReference type="SUPFAM" id="SSF53686">
    <property type="entry name" value="Tryptophan synthase beta subunit-like PLP-dependent enzymes"/>
    <property type="match status" value="1"/>
</dbReference>
<dbReference type="PANTHER" id="PTHR48078:SF6">
    <property type="entry name" value="L-THREONINE DEHYDRATASE CATABOLIC TDCB"/>
    <property type="match status" value="1"/>
</dbReference>
<dbReference type="Pfam" id="PF00291">
    <property type="entry name" value="PALP"/>
    <property type="match status" value="1"/>
</dbReference>
<sequence>MSKVFKVFCPICQRIFELRTDLKLCPFCGSPLFVYYEISYTEFQKCIENSKYNYDLGIWSFKCLLPVKHCGKSLGEGWTRVIDVENISKLYNVRVALKNESINPTGTFIDRGAAVDVCYAFENGYSSITTASLGDFSISIAAYALHYNIKTLHFIPKDIEIWKLYRLILLNSDVKCVDSYKEAVERALKRCLRGRCYTSLSPSPTIIDGYRTLVFELIEYFRKGFNWIAIPVGEGVFATAIFKGINELSEYMGLDMPKILAVRIKDLEPKELKTSYSLPSLFSELEISESNILEIIKKFIEISNGFIINVDESTILRIANELARREGLIIDPIGIASLAGVIEARNNNLIDANDKVIAVVSGSPSKDPYILYKIIEVGNNLLKNINYISNEVKISAIQREIMRILYERKALHMYGIWKELNRRGYRVTLQTVYHHIKQLKSKDLIEISRISDERTLYTLTESGFLYLSKLSS</sequence>
<keyword evidence="2" id="KW-0663">Pyridoxal phosphate</keyword>
<comment type="cofactor">
    <cofactor evidence="1">
        <name>pyridoxal 5'-phosphate</name>
        <dbReference type="ChEBI" id="CHEBI:597326"/>
    </cofactor>
</comment>